<dbReference type="AlphaFoldDB" id="A0A565CR15"/>
<keyword evidence="1" id="KW-0489">Methyltransferase</keyword>
<evidence type="ECO:0000313" key="6">
    <source>
        <dbReference type="Proteomes" id="UP000489600"/>
    </source>
</evidence>
<name>A0A565CR15_9BRAS</name>
<dbReference type="InterPro" id="IPR016461">
    <property type="entry name" value="COMT-like"/>
</dbReference>
<evidence type="ECO:0000256" key="3">
    <source>
        <dbReference type="ARBA" id="ARBA00022691"/>
    </source>
</evidence>
<dbReference type="GO" id="GO:0008171">
    <property type="term" value="F:O-methyltransferase activity"/>
    <property type="evidence" value="ECO:0007669"/>
    <property type="project" value="InterPro"/>
</dbReference>
<sequence>MANLSDVNIKTWGHLKDVILCGRDAYTSAHGMKLFEYMQSDEEFCKLFSRAMSESSIMVMEKVVEFCKLFSRAMSLSLITSKYPHIMSINFDLPPVLARAPLYPG</sequence>
<accession>A0A565CR15</accession>
<keyword evidence="6" id="KW-1185">Reference proteome</keyword>
<keyword evidence="2" id="KW-0808">Transferase</keyword>
<proteinExistence type="predicted"/>
<dbReference type="GO" id="GO:0032259">
    <property type="term" value="P:methylation"/>
    <property type="evidence" value="ECO:0007669"/>
    <property type="project" value="UniProtKB-KW"/>
</dbReference>
<organism evidence="5 6">
    <name type="scientific">Arabis nemorensis</name>
    <dbReference type="NCBI Taxonomy" id="586526"/>
    <lineage>
        <taxon>Eukaryota</taxon>
        <taxon>Viridiplantae</taxon>
        <taxon>Streptophyta</taxon>
        <taxon>Embryophyta</taxon>
        <taxon>Tracheophyta</taxon>
        <taxon>Spermatophyta</taxon>
        <taxon>Magnoliopsida</taxon>
        <taxon>eudicotyledons</taxon>
        <taxon>Gunneridae</taxon>
        <taxon>Pentapetalae</taxon>
        <taxon>rosids</taxon>
        <taxon>malvids</taxon>
        <taxon>Brassicales</taxon>
        <taxon>Brassicaceae</taxon>
        <taxon>Arabideae</taxon>
        <taxon>Arabis</taxon>
    </lineage>
</organism>
<evidence type="ECO:0000259" key="4">
    <source>
        <dbReference type="Pfam" id="PF00891"/>
    </source>
</evidence>
<dbReference type="SUPFAM" id="SSF53335">
    <property type="entry name" value="S-adenosyl-L-methionine-dependent methyltransferases"/>
    <property type="match status" value="1"/>
</dbReference>
<evidence type="ECO:0000256" key="2">
    <source>
        <dbReference type="ARBA" id="ARBA00022679"/>
    </source>
</evidence>
<dbReference type="InterPro" id="IPR029063">
    <property type="entry name" value="SAM-dependent_MTases_sf"/>
</dbReference>
<evidence type="ECO:0000256" key="1">
    <source>
        <dbReference type="ARBA" id="ARBA00022603"/>
    </source>
</evidence>
<reference evidence="5" key="1">
    <citation type="submission" date="2019-07" db="EMBL/GenBank/DDBJ databases">
        <authorList>
            <person name="Dittberner H."/>
        </authorList>
    </citation>
    <scope>NUCLEOTIDE SEQUENCE [LARGE SCALE GENOMIC DNA]</scope>
</reference>
<dbReference type="Pfam" id="PF00891">
    <property type="entry name" value="Methyltransf_2"/>
    <property type="match status" value="1"/>
</dbReference>
<dbReference type="OrthoDB" id="1606438at2759"/>
<dbReference type="InterPro" id="IPR001077">
    <property type="entry name" value="COMT_C"/>
</dbReference>
<dbReference type="EMBL" id="CABITT030000008">
    <property type="protein sequence ID" value="VVB15866.1"/>
    <property type="molecule type" value="Genomic_DNA"/>
</dbReference>
<protein>
    <recommendedName>
        <fullName evidence="4">O-methyltransferase C-terminal domain-containing protein</fullName>
    </recommendedName>
</protein>
<dbReference type="Proteomes" id="UP000489600">
    <property type="component" value="Unassembled WGS sequence"/>
</dbReference>
<feature type="domain" description="O-methyltransferase C-terminal" evidence="4">
    <location>
        <begin position="12"/>
        <end position="102"/>
    </location>
</feature>
<comment type="caution">
    <text evidence="5">The sequence shown here is derived from an EMBL/GenBank/DDBJ whole genome shotgun (WGS) entry which is preliminary data.</text>
</comment>
<gene>
    <name evidence="5" type="ORF">ANE_LOCUS26310</name>
</gene>
<evidence type="ECO:0000313" key="5">
    <source>
        <dbReference type="EMBL" id="VVB15866.1"/>
    </source>
</evidence>
<keyword evidence="3" id="KW-0949">S-adenosyl-L-methionine</keyword>
<dbReference type="Gene3D" id="3.40.50.150">
    <property type="entry name" value="Vaccinia Virus protein VP39"/>
    <property type="match status" value="1"/>
</dbReference>
<dbReference type="PANTHER" id="PTHR11746">
    <property type="entry name" value="O-METHYLTRANSFERASE"/>
    <property type="match status" value="1"/>
</dbReference>